<comment type="caution">
    <text evidence="1">The sequence shown here is derived from an EMBL/GenBank/DDBJ whole genome shotgun (WGS) entry which is preliminary data.</text>
</comment>
<reference evidence="1 2" key="1">
    <citation type="submission" date="2018-05" db="EMBL/GenBank/DDBJ databases">
        <title>Micromonospora from Atacama Desert.</title>
        <authorList>
            <person name="Carro L."/>
            <person name="Goodfellow M."/>
            <person name="Klenk H.-P."/>
        </authorList>
    </citation>
    <scope>NUCLEOTIDE SEQUENCE [LARGE SCALE GENOMIC DNA]</scope>
    <source>
        <strain evidence="1 2">LB32</strain>
    </source>
</reference>
<gene>
    <name evidence="1" type="ORF">DLJ58_05190</name>
</gene>
<dbReference type="RefSeq" id="WP_386996391.1">
    <property type="nucleotide sequence ID" value="NZ_JBIALC010000004.1"/>
</dbReference>
<name>A0A3N9XIF7_9ACTN</name>
<evidence type="ECO:0000313" key="2">
    <source>
        <dbReference type="Proteomes" id="UP000266889"/>
    </source>
</evidence>
<keyword evidence="2" id="KW-1185">Reference proteome</keyword>
<dbReference type="EMBL" id="QGSY01000107">
    <property type="protein sequence ID" value="RQX12750.1"/>
    <property type="molecule type" value="Genomic_DNA"/>
</dbReference>
<protein>
    <submittedName>
        <fullName evidence="1">Uncharacterized protein</fullName>
    </submittedName>
</protein>
<dbReference type="Proteomes" id="UP000266889">
    <property type="component" value="Unassembled WGS sequence"/>
</dbReference>
<evidence type="ECO:0000313" key="1">
    <source>
        <dbReference type="EMBL" id="RQX12750.1"/>
    </source>
</evidence>
<proteinExistence type="predicted"/>
<sequence length="61" mass="7066">MRFAEAPWRYGYSSSSRVAGYAYPEYTYIMDGRCTSPAGLLWYRRAADPSVVYIYSAHRID</sequence>
<accession>A0A3N9XIF7</accession>
<dbReference type="AlphaFoldDB" id="A0A3N9XIF7"/>
<organism evidence="1 2">
    <name type="scientific">Micromonospora arida</name>
    <dbReference type="NCBI Taxonomy" id="2203715"/>
    <lineage>
        <taxon>Bacteria</taxon>
        <taxon>Bacillati</taxon>
        <taxon>Actinomycetota</taxon>
        <taxon>Actinomycetes</taxon>
        <taxon>Micromonosporales</taxon>
        <taxon>Micromonosporaceae</taxon>
        <taxon>Micromonospora</taxon>
    </lineage>
</organism>